<dbReference type="AlphaFoldDB" id="A0AAV1CU41"/>
<feature type="coiled-coil region" evidence="1">
    <location>
        <begin position="476"/>
        <end position="503"/>
    </location>
</feature>
<keyword evidence="4" id="KW-1185">Reference proteome</keyword>
<proteinExistence type="predicted"/>
<evidence type="ECO:0000256" key="2">
    <source>
        <dbReference type="SAM" id="MobiDB-lite"/>
    </source>
</evidence>
<feature type="compositionally biased region" description="Acidic residues" evidence="2">
    <location>
        <begin position="121"/>
        <end position="131"/>
    </location>
</feature>
<protein>
    <submittedName>
        <fullName evidence="3">OLC1v1034808C1</fullName>
    </submittedName>
</protein>
<dbReference type="EMBL" id="OX459120">
    <property type="protein sequence ID" value="CAI9098199.1"/>
    <property type="molecule type" value="Genomic_DNA"/>
</dbReference>
<feature type="compositionally biased region" description="Polar residues" evidence="2">
    <location>
        <begin position="140"/>
        <end position="152"/>
    </location>
</feature>
<keyword evidence="1" id="KW-0175">Coiled coil</keyword>
<reference evidence="3" key="1">
    <citation type="submission" date="2023-03" db="EMBL/GenBank/DDBJ databases">
        <authorList>
            <person name="Julca I."/>
        </authorList>
    </citation>
    <scope>NUCLEOTIDE SEQUENCE</scope>
</reference>
<gene>
    <name evidence="3" type="ORF">OLC1_LOCUS8477</name>
</gene>
<feature type="region of interest" description="Disordered" evidence="2">
    <location>
        <begin position="110"/>
        <end position="204"/>
    </location>
</feature>
<evidence type="ECO:0000313" key="3">
    <source>
        <dbReference type="EMBL" id="CAI9098199.1"/>
    </source>
</evidence>
<feature type="compositionally biased region" description="Basic and acidic residues" evidence="2">
    <location>
        <begin position="366"/>
        <end position="389"/>
    </location>
</feature>
<organism evidence="3 4">
    <name type="scientific">Oldenlandia corymbosa var. corymbosa</name>
    <dbReference type="NCBI Taxonomy" id="529605"/>
    <lineage>
        <taxon>Eukaryota</taxon>
        <taxon>Viridiplantae</taxon>
        <taxon>Streptophyta</taxon>
        <taxon>Embryophyta</taxon>
        <taxon>Tracheophyta</taxon>
        <taxon>Spermatophyta</taxon>
        <taxon>Magnoliopsida</taxon>
        <taxon>eudicotyledons</taxon>
        <taxon>Gunneridae</taxon>
        <taxon>Pentapetalae</taxon>
        <taxon>asterids</taxon>
        <taxon>lamiids</taxon>
        <taxon>Gentianales</taxon>
        <taxon>Rubiaceae</taxon>
        <taxon>Rubioideae</taxon>
        <taxon>Spermacoceae</taxon>
        <taxon>Hedyotis-Oldenlandia complex</taxon>
        <taxon>Oldenlandia</taxon>
    </lineage>
</organism>
<feature type="region of interest" description="Disordered" evidence="2">
    <location>
        <begin position="336"/>
        <end position="410"/>
    </location>
</feature>
<name>A0AAV1CU41_OLDCO</name>
<dbReference type="Proteomes" id="UP001161247">
    <property type="component" value="Chromosome 3"/>
</dbReference>
<evidence type="ECO:0000313" key="4">
    <source>
        <dbReference type="Proteomes" id="UP001161247"/>
    </source>
</evidence>
<accession>A0AAV1CU41</accession>
<sequence length="503" mass="55880">MGKEKVIRVEDMANVLDEDDMTKGGKVRTSDDEPYFQAVSRCVFLYRFEKLADRFDWDHDEVSTTNVDPWTAEDKLGFEAHRADVNKLVEYPEGLDWKTISGISNSIHHLCQGTDAQGPFDDSESEGEEAKEDQVPPSLKEQQVVSASADPSKNQKRKRGPMDSSQNLKKNPIIPESEKIQSTLPPITPVTPLAFQNPLASDEPPSGDSFLRYLASKGHALCSLDAFSRRIWHLEAENQFAAKHLKENTQRLNNATSEGSSRRKKHRTILAKYADEEGDGKTSAIRLRLRDLNLDTLPVREEISKIAPLVSSLSDIKNVKRLPSKLFAMLKGVITPPRSPAGPDDPPKVIVAASVNTGGSDGNGTRNEKESTHDEIEKKEGGESPHPGDRSYGASSHPGGRSYGGNPHTPGSWFDGNVPCIQVKIPDPFHDPMKYPYFAAIGETLMGFPVDRSVGRSSDLEEQLKETLALIQTDDKGILLQRIEDLEWTVEDLREQLVQTEDY</sequence>
<evidence type="ECO:0000256" key="1">
    <source>
        <dbReference type="SAM" id="Coils"/>
    </source>
</evidence>